<accession>A0A0F9M820</accession>
<dbReference type="EMBL" id="LAZR01005215">
    <property type="protein sequence ID" value="KKN01859.1"/>
    <property type="molecule type" value="Genomic_DNA"/>
</dbReference>
<evidence type="ECO:0000313" key="1">
    <source>
        <dbReference type="EMBL" id="KKN01859.1"/>
    </source>
</evidence>
<sequence>MRKNAANNLRHARQHLTKLRRREVTCKAGKQRELRANLAAYRWLRRIVVNRGAGNFVVDSIEINGIELLAMPVSAAIFSEDSTIGMLSPPVFTGAAEMVLRVTNVTGDTATFACTPYVQNQQPKGRPL</sequence>
<gene>
    <name evidence="1" type="ORF">LCGC14_1123560</name>
</gene>
<comment type="caution">
    <text evidence="1">The sequence shown here is derived from an EMBL/GenBank/DDBJ whole genome shotgun (WGS) entry which is preliminary data.</text>
</comment>
<name>A0A0F9M820_9ZZZZ</name>
<protein>
    <submittedName>
        <fullName evidence="1">Uncharacterized protein</fullName>
    </submittedName>
</protein>
<reference evidence="1" key="1">
    <citation type="journal article" date="2015" name="Nature">
        <title>Complex archaea that bridge the gap between prokaryotes and eukaryotes.</title>
        <authorList>
            <person name="Spang A."/>
            <person name="Saw J.H."/>
            <person name="Jorgensen S.L."/>
            <person name="Zaremba-Niedzwiedzka K."/>
            <person name="Martijn J."/>
            <person name="Lind A.E."/>
            <person name="van Eijk R."/>
            <person name="Schleper C."/>
            <person name="Guy L."/>
            <person name="Ettema T.J."/>
        </authorList>
    </citation>
    <scope>NUCLEOTIDE SEQUENCE</scope>
</reference>
<proteinExistence type="predicted"/>
<dbReference type="AlphaFoldDB" id="A0A0F9M820"/>
<organism evidence="1">
    <name type="scientific">marine sediment metagenome</name>
    <dbReference type="NCBI Taxonomy" id="412755"/>
    <lineage>
        <taxon>unclassified sequences</taxon>
        <taxon>metagenomes</taxon>
        <taxon>ecological metagenomes</taxon>
    </lineage>
</organism>